<dbReference type="AlphaFoldDB" id="A0A5A7P715"/>
<accession>A0A5A7P715</accession>
<name>A0A5A7P715_STRAF</name>
<protein>
    <submittedName>
        <fullName evidence="1">Metacaspase 9</fullName>
    </submittedName>
</protein>
<proteinExistence type="predicted"/>
<reference evidence="2" key="1">
    <citation type="journal article" date="2019" name="Curr. Biol.">
        <title>Genome Sequence of Striga asiatica Provides Insight into the Evolution of Plant Parasitism.</title>
        <authorList>
            <person name="Yoshida S."/>
            <person name="Kim S."/>
            <person name="Wafula E.K."/>
            <person name="Tanskanen J."/>
            <person name="Kim Y.M."/>
            <person name="Honaas L."/>
            <person name="Yang Z."/>
            <person name="Spallek T."/>
            <person name="Conn C.E."/>
            <person name="Ichihashi Y."/>
            <person name="Cheong K."/>
            <person name="Cui S."/>
            <person name="Der J.P."/>
            <person name="Gundlach H."/>
            <person name="Jiao Y."/>
            <person name="Hori C."/>
            <person name="Ishida J.K."/>
            <person name="Kasahara H."/>
            <person name="Kiba T."/>
            <person name="Kim M.S."/>
            <person name="Koo N."/>
            <person name="Laohavisit A."/>
            <person name="Lee Y.H."/>
            <person name="Lumba S."/>
            <person name="McCourt P."/>
            <person name="Mortimer J.C."/>
            <person name="Mutuku J.M."/>
            <person name="Nomura T."/>
            <person name="Sasaki-Sekimoto Y."/>
            <person name="Seto Y."/>
            <person name="Wang Y."/>
            <person name="Wakatake T."/>
            <person name="Sakakibara H."/>
            <person name="Demura T."/>
            <person name="Yamaguchi S."/>
            <person name="Yoneyama K."/>
            <person name="Manabe R.I."/>
            <person name="Nelson D.C."/>
            <person name="Schulman A.H."/>
            <person name="Timko M.P."/>
            <person name="dePamphilis C.W."/>
            <person name="Choi D."/>
            <person name="Shirasu K."/>
        </authorList>
    </citation>
    <scope>NUCLEOTIDE SEQUENCE [LARGE SCALE GENOMIC DNA]</scope>
    <source>
        <strain evidence="2">cv. UVA1</strain>
    </source>
</reference>
<sequence length="103" mass="11597">MALIVGCNYPNTPNELHGAIIGRLEHVEGAKHCTHKVRSRCWNEVHCEPLECAKRCSEFGAEDFECSFSVDSKESYCYCLFGCRNTTEPEPPATEPELPTFDI</sequence>
<keyword evidence="2" id="KW-1185">Reference proteome</keyword>
<gene>
    <name evidence="1" type="ORF">STAS_04261</name>
</gene>
<evidence type="ECO:0000313" key="1">
    <source>
        <dbReference type="EMBL" id="GER28467.1"/>
    </source>
</evidence>
<dbReference type="EMBL" id="BKCP01002558">
    <property type="protein sequence ID" value="GER28467.1"/>
    <property type="molecule type" value="Genomic_DNA"/>
</dbReference>
<dbReference type="Proteomes" id="UP000325081">
    <property type="component" value="Unassembled WGS sequence"/>
</dbReference>
<comment type="caution">
    <text evidence="1">The sequence shown here is derived from an EMBL/GenBank/DDBJ whole genome shotgun (WGS) entry which is preliminary data.</text>
</comment>
<organism evidence="1 2">
    <name type="scientific">Striga asiatica</name>
    <name type="common">Asiatic witchweed</name>
    <name type="synonym">Buchnera asiatica</name>
    <dbReference type="NCBI Taxonomy" id="4170"/>
    <lineage>
        <taxon>Eukaryota</taxon>
        <taxon>Viridiplantae</taxon>
        <taxon>Streptophyta</taxon>
        <taxon>Embryophyta</taxon>
        <taxon>Tracheophyta</taxon>
        <taxon>Spermatophyta</taxon>
        <taxon>Magnoliopsida</taxon>
        <taxon>eudicotyledons</taxon>
        <taxon>Gunneridae</taxon>
        <taxon>Pentapetalae</taxon>
        <taxon>asterids</taxon>
        <taxon>lamiids</taxon>
        <taxon>Lamiales</taxon>
        <taxon>Orobanchaceae</taxon>
        <taxon>Buchnereae</taxon>
        <taxon>Striga</taxon>
    </lineage>
</organism>
<evidence type="ECO:0000313" key="2">
    <source>
        <dbReference type="Proteomes" id="UP000325081"/>
    </source>
</evidence>